<dbReference type="Proteomes" id="UP001064489">
    <property type="component" value="Chromosome 13"/>
</dbReference>
<comment type="caution">
    <text evidence="11">The sequence shown here is derived from an EMBL/GenBank/DDBJ whole genome shotgun (WGS) entry which is preliminary data.</text>
</comment>
<keyword evidence="4" id="KW-0732">Signal</keyword>
<dbReference type="AlphaFoldDB" id="A0AAD5JU94"/>
<comment type="catalytic activity">
    <reaction evidence="9">
        <text>L-seryl-[protein] + ATP = O-phospho-L-seryl-[protein] + ADP + H(+)</text>
        <dbReference type="Rhea" id="RHEA:17989"/>
        <dbReference type="Rhea" id="RHEA-COMP:9863"/>
        <dbReference type="Rhea" id="RHEA-COMP:11604"/>
        <dbReference type="ChEBI" id="CHEBI:15378"/>
        <dbReference type="ChEBI" id="CHEBI:29999"/>
        <dbReference type="ChEBI" id="CHEBI:30616"/>
        <dbReference type="ChEBI" id="CHEBI:83421"/>
        <dbReference type="ChEBI" id="CHEBI:456216"/>
        <dbReference type="EC" id="2.7.11.1"/>
    </reaction>
</comment>
<proteinExistence type="predicted"/>
<dbReference type="Gene3D" id="1.10.510.10">
    <property type="entry name" value="Transferase(Phosphotransferase) domain 1"/>
    <property type="match status" value="1"/>
</dbReference>
<dbReference type="GO" id="GO:0005524">
    <property type="term" value="F:ATP binding"/>
    <property type="evidence" value="ECO:0007669"/>
    <property type="project" value="UniProtKB-KW"/>
</dbReference>
<keyword evidence="2" id="KW-0723">Serine/threonine-protein kinase</keyword>
<dbReference type="SUPFAM" id="SSF56112">
    <property type="entry name" value="Protein kinase-like (PK-like)"/>
    <property type="match status" value="1"/>
</dbReference>
<accession>A0AAD5JU94</accession>
<dbReference type="InterPro" id="IPR051343">
    <property type="entry name" value="G-type_lectin_kinases/EP1-like"/>
</dbReference>
<reference evidence="11 12" key="1">
    <citation type="journal article" date="2022" name="Plant J.">
        <title>Strategies of tolerance reflected in two North American maple genomes.</title>
        <authorList>
            <person name="McEvoy S.L."/>
            <person name="Sezen U.U."/>
            <person name="Trouern-Trend A."/>
            <person name="McMahon S.M."/>
            <person name="Schaberg P.G."/>
            <person name="Yang J."/>
            <person name="Wegrzyn J.L."/>
            <person name="Swenson N.G."/>
        </authorList>
    </citation>
    <scope>NUCLEOTIDE SEQUENCE [LARGE SCALE GENOMIC DNA]</scope>
    <source>
        <strain evidence="11">91603</strain>
    </source>
</reference>
<evidence type="ECO:0000256" key="7">
    <source>
        <dbReference type="ARBA" id="ARBA00022840"/>
    </source>
</evidence>
<keyword evidence="6" id="KW-0418">Kinase</keyword>
<evidence type="ECO:0000256" key="6">
    <source>
        <dbReference type="ARBA" id="ARBA00022777"/>
    </source>
</evidence>
<evidence type="ECO:0000256" key="5">
    <source>
        <dbReference type="ARBA" id="ARBA00022741"/>
    </source>
</evidence>
<dbReference type="PANTHER" id="PTHR47976:SF30">
    <property type="entry name" value="RECEPTOR-LIKE SERINE_THREONINE-PROTEIN KINASE"/>
    <property type="match status" value="1"/>
</dbReference>
<evidence type="ECO:0000313" key="11">
    <source>
        <dbReference type="EMBL" id="KAI9198937.1"/>
    </source>
</evidence>
<organism evidence="11 12">
    <name type="scientific">Acer negundo</name>
    <name type="common">Box elder</name>
    <dbReference type="NCBI Taxonomy" id="4023"/>
    <lineage>
        <taxon>Eukaryota</taxon>
        <taxon>Viridiplantae</taxon>
        <taxon>Streptophyta</taxon>
        <taxon>Embryophyta</taxon>
        <taxon>Tracheophyta</taxon>
        <taxon>Spermatophyta</taxon>
        <taxon>Magnoliopsida</taxon>
        <taxon>eudicotyledons</taxon>
        <taxon>Gunneridae</taxon>
        <taxon>Pentapetalae</taxon>
        <taxon>rosids</taxon>
        <taxon>malvids</taxon>
        <taxon>Sapindales</taxon>
        <taxon>Sapindaceae</taxon>
        <taxon>Hippocastanoideae</taxon>
        <taxon>Acereae</taxon>
        <taxon>Acer</taxon>
    </lineage>
</organism>
<keyword evidence="5" id="KW-0547">Nucleotide-binding</keyword>
<dbReference type="GO" id="GO:0004674">
    <property type="term" value="F:protein serine/threonine kinase activity"/>
    <property type="evidence" value="ECO:0007669"/>
    <property type="project" value="UniProtKB-KW"/>
</dbReference>
<dbReference type="InterPro" id="IPR011009">
    <property type="entry name" value="Kinase-like_dom_sf"/>
</dbReference>
<dbReference type="EMBL" id="JAJSOW010000002">
    <property type="protein sequence ID" value="KAI9198937.1"/>
    <property type="molecule type" value="Genomic_DNA"/>
</dbReference>
<evidence type="ECO:0000259" key="10">
    <source>
        <dbReference type="PROSITE" id="PS50011"/>
    </source>
</evidence>
<evidence type="ECO:0000256" key="2">
    <source>
        <dbReference type="ARBA" id="ARBA00022527"/>
    </source>
</evidence>
<gene>
    <name evidence="11" type="ORF">LWI28_024750</name>
</gene>
<evidence type="ECO:0000256" key="9">
    <source>
        <dbReference type="ARBA" id="ARBA00048679"/>
    </source>
</evidence>
<evidence type="ECO:0000256" key="1">
    <source>
        <dbReference type="ARBA" id="ARBA00012513"/>
    </source>
</evidence>
<dbReference type="InterPro" id="IPR008271">
    <property type="entry name" value="Ser/Thr_kinase_AS"/>
</dbReference>
<evidence type="ECO:0000256" key="8">
    <source>
        <dbReference type="ARBA" id="ARBA00047899"/>
    </source>
</evidence>
<comment type="catalytic activity">
    <reaction evidence="8">
        <text>L-threonyl-[protein] + ATP = O-phospho-L-threonyl-[protein] + ADP + H(+)</text>
        <dbReference type="Rhea" id="RHEA:46608"/>
        <dbReference type="Rhea" id="RHEA-COMP:11060"/>
        <dbReference type="Rhea" id="RHEA-COMP:11605"/>
        <dbReference type="ChEBI" id="CHEBI:15378"/>
        <dbReference type="ChEBI" id="CHEBI:30013"/>
        <dbReference type="ChEBI" id="CHEBI:30616"/>
        <dbReference type="ChEBI" id="CHEBI:61977"/>
        <dbReference type="ChEBI" id="CHEBI:456216"/>
        <dbReference type="EC" id="2.7.11.1"/>
    </reaction>
</comment>
<protein>
    <recommendedName>
        <fullName evidence="1">non-specific serine/threonine protein kinase</fullName>
        <ecNumber evidence="1">2.7.11.1</ecNumber>
    </recommendedName>
</protein>
<dbReference type="PANTHER" id="PTHR47976">
    <property type="entry name" value="G-TYPE LECTIN S-RECEPTOR-LIKE SERINE/THREONINE-PROTEIN KINASE SD2-5"/>
    <property type="match status" value="1"/>
</dbReference>
<evidence type="ECO:0000256" key="3">
    <source>
        <dbReference type="ARBA" id="ARBA00022679"/>
    </source>
</evidence>
<keyword evidence="7" id="KW-0067">ATP-binding</keyword>
<dbReference type="EC" id="2.7.11.1" evidence="1"/>
<evidence type="ECO:0000313" key="12">
    <source>
        <dbReference type="Proteomes" id="UP001064489"/>
    </source>
</evidence>
<dbReference type="FunFam" id="1.10.510.10:FF:001023">
    <property type="entry name" value="Os07g0541700 protein"/>
    <property type="match status" value="1"/>
</dbReference>
<dbReference type="PROSITE" id="PS00108">
    <property type="entry name" value="PROTEIN_KINASE_ST"/>
    <property type="match status" value="1"/>
</dbReference>
<feature type="domain" description="Protein kinase" evidence="10">
    <location>
        <begin position="1"/>
        <end position="129"/>
    </location>
</feature>
<keyword evidence="12" id="KW-1185">Reference proteome</keyword>
<sequence length="129" mass="14657">MCNGPLDTWIFHKIPKQPALDWQTKMTVIPNIAKGLAYLHEECRQRIVHLDIKPQNILLDVNLSAMISYFGLSKLIDKDQSQVVTTMRGTSSYLALELFSSIVTEKADVYSFGIVVIEVFCGRKNLDRL</sequence>
<keyword evidence="3" id="KW-0808">Transferase</keyword>
<dbReference type="PROSITE" id="PS50011">
    <property type="entry name" value="PROTEIN_KINASE_DOM"/>
    <property type="match status" value="1"/>
</dbReference>
<dbReference type="Pfam" id="PF00069">
    <property type="entry name" value="Pkinase"/>
    <property type="match status" value="1"/>
</dbReference>
<evidence type="ECO:0000256" key="4">
    <source>
        <dbReference type="ARBA" id="ARBA00022729"/>
    </source>
</evidence>
<name>A0AAD5JU94_ACENE</name>
<dbReference type="InterPro" id="IPR000719">
    <property type="entry name" value="Prot_kinase_dom"/>
</dbReference>